<dbReference type="Proteomes" id="UP000234752">
    <property type="component" value="Chromosome eg_1"/>
</dbReference>
<reference evidence="1 2" key="1">
    <citation type="submission" date="2017-12" db="EMBL/GenBank/DDBJ databases">
        <title>Genomes of bacteria within cyanobacterial aggregates.</title>
        <authorList>
            <person name="Cai H."/>
        </authorList>
    </citation>
    <scope>NUCLEOTIDE SEQUENCE [LARGE SCALE GENOMIC DNA]</scope>
    <source>
        <strain evidence="1 2">TH16</strain>
    </source>
</reference>
<organism evidence="1 2">
    <name type="scientific">Niveispirillum cyanobacteriorum</name>
    <dbReference type="NCBI Taxonomy" id="1612173"/>
    <lineage>
        <taxon>Bacteria</taxon>
        <taxon>Pseudomonadati</taxon>
        <taxon>Pseudomonadota</taxon>
        <taxon>Alphaproteobacteria</taxon>
        <taxon>Rhodospirillales</taxon>
        <taxon>Azospirillaceae</taxon>
        <taxon>Niveispirillum</taxon>
    </lineage>
</organism>
<evidence type="ECO:0000313" key="1">
    <source>
        <dbReference type="EMBL" id="AUN30861.1"/>
    </source>
</evidence>
<gene>
    <name evidence="1" type="ORF">C0V82_11890</name>
</gene>
<name>A0A2K9NCJ3_9PROT</name>
<proteinExistence type="predicted"/>
<keyword evidence="2" id="KW-1185">Reference proteome</keyword>
<dbReference type="EMBL" id="CP025611">
    <property type="protein sequence ID" value="AUN30861.1"/>
    <property type="molecule type" value="Genomic_DNA"/>
</dbReference>
<dbReference type="InterPro" id="IPR021959">
    <property type="entry name" value="DUF3576"/>
</dbReference>
<protein>
    <submittedName>
        <fullName evidence="1">DUF3576 domain-containing protein</fullName>
    </submittedName>
</protein>
<dbReference type="RefSeq" id="WP_102112532.1">
    <property type="nucleotide sequence ID" value="NZ_BMGN01000008.1"/>
</dbReference>
<dbReference type="OrthoDB" id="8479681at2"/>
<dbReference type="PROSITE" id="PS51257">
    <property type="entry name" value="PROKAR_LIPOPROTEIN"/>
    <property type="match status" value="1"/>
</dbReference>
<dbReference type="KEGG" id="ncb:C0V82_11890"/>
<evidence type="ECO:0000313" key="2">
    <source>
        <dbReference type="Proteomes" id="UP000234752"/>
    </source>
</evidence>
<accession>A0A2K9NCJ3</accession>
<dbReference type="Pfam" id="PF12100">
    <property type="entry name" value="DUF3576"/>
    <property type="match status" value="1"/>
</dbReference>
<dbReference type="AlphaFoldDB" id="A0A2K9NCJ3"/>
<sequence>MSLRALSVIGRSALLGALALGLSGCGALDSLGFGGEPEAPNTQILRQNNGGAAGMNAAARPAGTVTVNAFLWRAALDTVTFMPLVQADPYGGVILTDWYSPPATPSERFKVNLYILDAALRADGVRATVFRQELKNGVWIDAPVTAETGTQLEDTILTRARQLRQQSAAPSN</sequence>